<dbReference type="OrthoDB" id="9799211at2"/>
<sequence>MNGLIHLYCDESCHLEKDRQNAMALGAVSCPADVRKRVERAIKSLKKAYGIPTSREIKWAQISPSNLAFYRKLIELFFDESRLGFRGVVVPDKNTLEHARFDQSHDDFYYKMWWLLLTRMIDDEHGFRIFVDIKDTHSALKLTKLHEVLCNAHYDFDNSRIKSIEAVHSHDVVLVQMADVLAGALSHLFRRIDGSKAKQALIAHVQTRSGLTLTKSTPPAVRKFNLFIWQPQERA</sequence>
<dbReference type="EMBL" id="CP038033">
    <property type="protein sequence ID" value="QBQ56247.1"/>
    <property type="molecule type" value="Genomic_DNA"/>
</dbReference>
<accession>A0A4P7C3J0</accession>
<gene>
    <name evidence="1" type="ORF">E3U44_18375</name>
</gene>
<dbReference type="InterPro" id="IPR024524">
    <property type="entry name" value="DUF3800"/>
</dbReference>
<keyword evidence="2" id="KW-1185">Reference proteome</keyword>
<dbReference type="AlphaFoldDB" id="A0A4P7C3J0"/>
<organism evidence="1 2">
    <name type="scientific">Nitrosococcus wardiae</name>
    <dbReference type="NCBI Taxonomy" id="1814290"/>
    <lineage>
        <taxon>Bacteria</taxon>
        <taxon>Pseudomonadati</taxon>
        <taxon>Pseudomonadota</taxon>
        <taxon>Gammaproteobacteria</taxon>
        <taxon>Chromatiales</taxon>
        <taxon>Chromatiaceae</taxon>
        <taxon>Nitrosococcus</taxon>
    </lineage>
</organism>
<evidence type="ECO:0000313" key="1">
    <source>
        <dbReference type="EMBL" id="QBQ56247.1"/>
    </source>
</evidence>
<name>A0A4P7C3J0_9GAMM</name>
<proteinExistence type="predicted"/>
<dbReference type="RefSeq" id="WP_134359495.1">
    <property type="nucleotide sequence ID" value="NZ_CP038033.1"/>
</dbReference>
<reference evidence="1 2" key="1">
    <citation type="submission" date="2019-03" db="EMBL/GenBank/DDBJ databases">
        <title>The genome sequence of Nitrosococcus wardiae strain D1FHST reveals the archetypal metabolic capacity of ammonia-oxidizing Gammaproteobacteria.</title>
        <authorList>
            <person name="Wang L."/>
            <person name="Lim C.K."/>
            <person name="Hanson T.E."/>
            <person name="Dang H."/>
            <person name="Klotz M.G."/>
        </authorList>
    </citation>
    <scope>NUCLEOTIDE SEQUENCE [LARGE SCALE GENOMIC DNA]</scope>
    <source>
        <strain evidence="1 2">D1FHS</strain>
    </source>
</reference>
<evidence type="ECO:0000313" key="2">
    <source>
        <dbReference type="Proteomes" id="UP000294325"/>
    </source>
</evidence>
<dbReference type="Proteomes" id="UP000294325">
    <property type="component" value="Chromosome"/>
</dbReference>
<dbReference type="KEGG" id="nwr:E3U44_18375"/>
<protein>
    <submittedName>
        <fullName evidence="1">DUF3800 domain-containing protein</fullName>
    </submittedName>
</protein>
<dbReference type="Pfam" id="PF12686">
    <property type="entry name" value="DUF3800"/>
    <property type="match status" value="1"/>
</dbReference>